<accession>A0A135LBF6</accession>
<evidence type="ECO:0000313" key="3">
    <source>
        <dbReference type="Proteomes" id="UP000070168"/>
    </source>
</evidence>
<gene>
    <name evidence="2" type="ORF">PGRI_051710</name>
</gene>
<feature type="region of interest" description="Disordered" evidence="1">
    <location>
        <begin position="30"/>
        <end position="54"/>
    </location>
</feature>
<reference evidence="2 3" key="1">
    <citation type="journal article" date="2016" name="BMC Genomics">
        <title>Genome sequencing and secondary metabolism of the postharvest pathogen Penicillium griseofulvum.</title>
        <authorList>
            <person name="Banani H."/>
            <person name="Marcet-Houben M."/>
            <person name="Ballester A.R."/>
            <person name="Abbruscato P."/>
            <person name="Gonzalez-Candelas L."/>
            <person name="Gabaldon T."/>
            <person name="Spadaro D."/>
        </authorList>
    </citation>
    <scope>NUCLEOTIDE SEQUENCE [LARGE SCALE GENOMIC DNA]</scope>
    <source>
        <strain evidence="2 3">PG3</strain>
    </source>
</reference>
<sequence length="87" mass="9417">MFGWFKSSNESKPAQEPTWDAATMTMEQPSNTEAMSSNNVVAQQPSSESMKMELRGGGEGGDICCGICAGIACFECYEPCWNGARHL</sequence>
<evidence type="ECO:0000256" key="1">
    <source>
        <dbReference type="SAM" id="MobiDB-lite"/>
    </source>
</evidence>
<organism evidence="2 3">
    <name type="scientific">Penicillium patulum</name>
    <name type="common">Penicillium griseofulvum</name>
    <dbReference type="NCBI Taxonomy" id="5078"/>
    <lineage>
        <taxon>Eukaryota</taxon>
        <taxon>Fungi</taxon>
        <taxon>Dikarya</taxon>
        <taxon>Ascomycota</taxon>
        <taxon>Pezizomycotina</taxon>
        <taxon>Eurotiomycetes</taxon>
        <taxon>Eurotiomycetidae</taxon>
        <taxon>Eurotiales</taxon>
        <taxon>Aspergillaceae</taxon>
        <taxon>Penicillium</taxon>
    </lineage>
</organism>
<comment type="caution">
    <text evidence="2">The sequence shown here is derived from an EMBL/GenBank/DDBJ whole genome shotgun (WGS) entry which is preliminary data.</text>
</comment>
<evidence type="ECO:0008006" key="4">
    <source>
        <dbReference type="Google" id="ProtNLM"/>
    </source>
</evidence>
<feature type="compositionally biased region" description="Polar residues" evidence="1">
    <location>
        <begin position="30"/>
        <end position="49"/>
    </location>
</feature>
<dbReference type="RefSeq" id="XP_040644851.1">
    <property type="nucleotide sequence ID" value="XM_040792884.1"/>
</dbReference>
<name>A0A135LBF6_PENPA</name>
<dbReference type="OMA" id="LCAFECL"/>
<dbReference type="OrthoDB" id="4153865at2759"/>
<proteinExistence type="predicted"/>
<keyword evidence="3" id="KW-1185">Reference proteome</keyword>
<evidence type="ECO:0000313" key="2">
    <source>
        <dbReference type="EMBL" id="KXG46315.1"/>
    </source>
</evidence>
<dbReference type="GeneID" id="63708184"/>
<protein>
    <recommendedName>
        <fullName evidence="4">Cysteine-rich transmembrane CYSTM domain-containing protein</fullName>
    </recommendedName>
</protein>
<dbReference type="Proteomes" id="UP000070168">
    <property type="component" value="Unassembled WGS sequence"/>
</dbReference>
<dbReference type="EMBL" id="LHQR01000069">
    <property type="protein sequence ID" value="KXG46315.1"/>
    <property type="molecule type" value="Genomic_DNA"/>
</dbReference>
<dbReference type="AlphaFoldDB" id="A0A135LBF6"/>